<protein>
    <submittedName>
        <fullName evidence="6">Efflux RND transporter periplasmic adaptor subunit</fullName>
    </submittedName>
</protein>
<dbReference type="Gene3D" id="2.40.420.20">
    <property type="match status" value="1"/>
</dbReference>
<name>A0AAW7QZR0_9GAMM</name>
<gene>
    <name evidence="6" type="ORF">J6I90_05690</name>
    <name evidence="7" type="ORF">J6I92_05615</name>
</gene>
<dbReference type="InterPro" id="IPR058627">
    <property type="entry name" value="MdtA-like_C"/>
</dbReference>
<dbReference type="PANTHER" id="PTHR30469:SF20">
    <property type="entry name" value="EFFLUX RND TRANSPORTER PERIPLASMIC ADAPTOR SUBUNIT"/>
    <property type="match status" value="1"/>
</dbReference>
<sequence>MYNWQCLAFALSLSILAGCEPTPALQQADPVVQPVKLHEVGSLTEHRFREFPAVLEAAQVAQLAFRVGGEIDAFPIKAGTTVQQGELIARLDPTDYQLVLDQAQARFELAQAQFQRTESLVEQGVISRQQFDETKANLEVARANLETAKANVRYTELRAPFTGTIAHVFVEAFETVQPQRPIATLQMDDAIDVSITVPEQLFARVQRQLDYQPEVIFAAAPEQSYRAQLKEWDTTADPATNTYKVVFTMPTPAEFNVLPGMSATVRVDSYAVASQPTKGVLIPTTAVFSDTTAPVEAPHRVWVFTPLTNTGEEQSATGTVSQREIQVGRVTGSSIEVTAGLSAGEQIVVAGVHALEEGQQVRRWIKERGL</sequence>
<accession>A0AAW7QZR0</accession>
<comment type="similarity">
    <text evidence="1">Belongs to the membrane fusion protein (MFP) (TC 8.A.1) family.</text>
</comment>
<proteinExistence type="inferred from homology"/>
<dbReference type="InterPro" id="IPR006143">
    <property type="entry name" value="RND_pump_MFP"/>
</dbReference>
<dbReference type="SUPFAM" id="SSF111369">
    <property type="entry name" value="HlyD-like secretion proteins"/>
    <property type="match status" value="1"/>
</dbReference>
<evidence type="ECO:0000313" key="7">
    <source>
        <dbReference type="EMBL" id="MDN7129344.1"/>
    </source>
</evidence>
<feature type="coiled-coil region" evidence="2">
    <location>
        <begin position="100"/>
        <end position="151"/>
    </location>
</feature>
<dbReference type="InterPro" id="IPR058648">
    <property type="entry name" value="HH_CzcB-like"/>
</dbReference>
<dbReference type="PANTHER" id="PTHR30469">
    <property type="entry name" value="MULTIDRUG RESISTANCE PROTEIN MDTA"/>
    <property type="match status" value="1"/>
</dbReference>
<dbReference type="Gene3D" id="2.40.50.100">
    <property type="match status" value="1"/>
</dbReference>
<evidence type="ECO:0000313" key="9">
    <source>
        <dbReference type="Proteomes" id="UP001169492"/>
    </source>
</evidence>
<dbReference type="EMBL" id="JAGGJB010000003">
    <property type="protein sequence ID" value="MDN7124365.1"/>
    <property type="molecule type" value="Genomic_DNA"/>
</dbReference>
<evidence type="ECO:0000256" key="2">
    <source>
        <dbReference type="SAM" id="Coils"/>
    </source>
</evidence>
<keyword evidence="8" id="KW-1185">Reference proteome</keyword>
<feature type="domain" description="CzcB-like alpha-helical hairpin" evidence="4">
    <location>
        <begin position="100"/>
        <end position="151"/>
    </location>
</feature>
<dbReference type="Gene3D" id="1.10.287.470">
    <property type="entry name" value="Helix hairpin bin"/>
    <property type="match status" value="1"/>
</dbReference>
<feature type="chain" id="PRO_5043342052" evidence="3">
    <location>
        <begin position="18"/>
        <end position="370"/>
    </location>
</feature>
<feature type="signal peptide" evidence="3">
    <location>
        <begin position="1"/>
        <end position="17"/>
    </location>
</feature>
<dbReference type="Proteomes" id="UP001169492">
    <property type="component" value="Unassembled WGS sequence"/>
</dbReference>
<dbReference type="Pfam" id="PF25967">
    <property type="entry name" value="RND-MFP_C"/>
    <property type="match status" value="1"/>
</dbReference>
<evidence type="ECO:0000313" key="6">
    <source>
        <dbReference type="EMBL" id="MDN7124365.1"/>
    </source>
</evidence>
<dbReference type="AlphaFoldDB" id="A0AAW7QZR0"/>
<evidence type="ECO:0000256" key="1">
    <source>
        <dbReference type="ARBA" id="ARBA00009477"/>
    </source>
</evidence>
<evidence type="ECO:0000313" key="8">
    <source>
        <dbReference type="Proteomes" id="UP001169491"/>
    </source>
</evidence>
<reference evidence="8 9" key="1">
    <citation type="submission" date="2021-03" db="EMBL/GenBank/DDBJ databases">
        <title>Pseudidiomarina terrestris, a new bacterium isolated from saline soil.</title>
        <authorList>
            <person name="Galisteo C."/>
            <person name="De La Haba R."/>
            <person name="Sanchez-Porro C."/>
            <person name="Ventosa A."/>
        </authorList>
    </citation>
    <scope>NUCLEOTIDE SEQUENCE [LARGE SCALE GENOMIC DNA]</scope>
    <source>
        <strain evidence="6 9">1APP75-32.1</strain>
        <strain evidence="8">1APR75-15</strain>
        <strain evidence="7">1ASR75-15</strain>
    </source>
</reference>
<dbReference type="NCBIfam" id="TIGR01730">
    <property type="entry name" value="RND_mfp"/>
    <property type="match status" value="1"/>
</dbReference>
<comment type="caution">
    <text evidence="6">The sequence shown here is derived from an EMBL/GenBank/DDBJ whole genome shotgun (WGS) entry which is preliminary data.</text>
</comment>
<dbReference type="EMBL" id="JAGGJC010000001">
    <property type="protein sequence ID" value="MDN7129344.1"/>
    <property type="molecule type" value="Genomic_DNA"/>
</dbReference>
<dbReference type="GO" id="GO:0015562">
    <property type="term" value="F:efflux transmembrane transporter activity"/>
    <property type="evidence" value="ECO:0007669"/>
    <property type="project" value="TreeGrafter"/>
</dbReference>
<keyword evidence="2" id="KW-0175">Coiled coil</keyword>
<dbReference type="GO" id="GO:1990281">
    <property type="term" value="C:efflux pump complex"/>
    <property type="evidence" value="ECO:0007669"/>
    <property type="project" value="TreeGrafter"/>
</dbReference>
<evidence type="ECO:0000256" key="3">
    <source>
        <dbReference type="SAM" id="SignalP"/>
    </source>
</evidence>
<dbReference type="Proteomes" id="UP001169491">
    <property type="component" value="Unassembled WGS sequence"/>
</dbReference>
<dbReference type="Gene3D" id="2.40.30.170">
    <property type="match status" value="1"/>
</dbReference>
<evidence type="ECO:0000259" key="4">
    <source>
        <dbReference type="Pfam" id="PF25893"/>
    </source>
</evidence>
<dbReference type="Pfam" id="PF25893">
    <property type="entry name" value="HH_CzcB"/>
    <property type="match status" value="1"/>
</dbReference>
<dbReference type="RefSeq" id="WP_301774370.1">
    <property type="nucleotide sequence ID" value="NZ_JAGGJB010000003.1"/>
</dbReference>
<feature type="domain" description="Multidrug resistance protein MdtA-like C-terminal permuted SH3" evidence="5">
    <location>
        <begin position="318"/>
        <end position="352"/>
    </location>
</feature>
<evidence type="ECO:0000259" key="5">
    <source>
        <dbReference type="Pfam" id="PF25967"/>
    </source>
</evidence>
<organism evidence="6 9">
    <name type="scientific">Pseudidiomarina terrestris</name>
    <dbReference type="NCBI Taxonomy" id="2820060"/>
    <lineage>
        <taxon>Bacteria</taxon>
        <taxon>Pseudomonadati</taxon>
        <taxon>Pseudomonadota</taxon>
        <taxon>Gammaproteobacteria</taxon>
        <taxon>Alteromonadales</taxon>
        <taxon>Idiomarinaceae</taxon>
        <taxon>Pseudidiomarina</taxon>
    </lineage>
</organism>
<keyword evidence="3" id="KW-0732">Signal</keyword>